<comment type="cofactor">
    <cofactor evidence="13">
        <name>Zn(2+)</name>
        <dbReference type="ChEBI" id="CHEBI:29105"/>
    </cofactor>
    <text evidence="13">Binds 1 zinc ion per subunit.</text>
</comment>
<dbReference type="Gene3D" id="3.30.930.10">
    <property type="entry name" value="Bira Bifunctional Protein, Domain 2"/>
    <property type="match status" value="1"/>
</dbReference>
<dbReference type="InterPro" id="IPR018163">
    <property type="entry name" value="Thr/Ala-tRNA-synth_IIc_edit"/>
</dbReference>
<evidence type="ECO:0000256" key="4">
    <source>
        <dbReference type="ARBA" id="ARBA00022598"/>
    </source>
</evidence>
<dbReference type="SUPFAM" id="SSF52954">
    <property type="entry name" value="Class II aaRS ABD-related"/>
    <property type="match status" value="1"/>
</dbReference>
<dbReference type="GO" id="GO:0006435">
    <property type="term" value="P:threonyl-tRNA aminoacylation"/>
    <property type="evidence" value="ECO:0007669"/>
    <property type="project" value="UniProtKB-UniRule"/>
</dbReference>
<dbReference type="NCBIfam" id="TIGR00418">
    <property type="entry name" value="thrS"/>
    <property type="match status" value="1"/>
</dbReference>
<evidence type="ECO:0000256" key="12">
    <source>
        <dbReference type="ARBA" id="ARBA00049515"/>
    </source>
</evidence>
<dbReference type="CDD" id="cd01667">
    <property type="entry name" value="TGS_ThrRS"/>
    <property type="match status" value="1"/>
</dbReference>
<dbReference type="FunFam" id="3.40.50.800:FF:000001">
    <property type="entry name" value="Threonine--tRNA ligase"/>
    <property type="match status" value="1"/>
</dbReference>
<gene>
    <name evidence="13 16" type="primary">thrS</name>
    <name evidence="16" type="ORF">V3330_08160</name>
</gene>
<keyword evidence="10 13" id="KW-0648">Protein biosynthesis</keyword>
<reference evidence="16 17" key="1">
    <citation type="submission" date="2024-02" db="EMBL/GenBank/DDBJ databases">
        <title>A novel Wenzhouxiangellaceae bacterium, isolated from coastal sediments.</title>
        <authorList>
            <person name="Du Z.-J."/>
            <person name="Ye Y.-Q."/>
            <person name="Zhang X.-Y."/>
        </authorList>
    </citation>
    <scope>NUCLEOTIDE SEQUENCE [LARGE SCALE GENOMIC DNA]</scope>
    <source>
        <strain evidence="16 17">CH-27</strain>
    </source>
</reference>
<dbReference type="FunFam" id="3.10.20.30:FF:000005">
    <property type="entry name" value="Threonine--tRNA ligase"/>
    <property type="match status" value="1"/>
</dbReference>
<feature type="binding site" evidence="13">
    <location>
        <position position="333"/>
    </location>
    <ligand>
        <name>Zn(2+)</name>
        <dbReference type="ChEBI" id="CHEBI:29105"/>
        <note>catalytic</note>
    </ligand>
</feature>
<dbReference type="InterPro" id="IPR012675">
    <property type="entry name" value="Beta-grasp_dom_sf"/>
</dbReference>
<evidence type="ECO:0000313" key="17">
    <source>
        <dbReference type="Proteomes" id="UP001359886"/>
    </source>
</evidence>
<dbReference type="GO" id="GO:0005524">
    <property type="term" value="F:ATP binding"/>
    <property type="evidence" value="ECO:0007669"/>
    <property type="project" value="UniProtKB-UniRule"/>
</dbReference>
<keyword evidence="3 13" id="KW-0820">tRNA-binding</keyword>
<dbReference type="FunFam" id="3.30.54.20:FF:000002">
    <property type="entry name" value="Threonine--tRNA ligase"/>
    <property type="match status" value="1"/>
</dbReference>
<dbReference type="InterPro" id="IPR012947">
    <property type="entry name" value="tRNA_SAD"/>
</dbReference>
<dbReference type="PANTHER" id="PTHR11451">
    <property type="entry name" value="THREONINE-TRNA LIGASE"/>
    <property type="match status" value="1"/>
</dbReference>
<evidence type="ECO:0000256" key="10">
    <source>
        <dbReference type="ARBA" id="ARBA00022917"/>
    </source>
</evidence>
<feature type="binding site" evidence="13">
    <location>
        <position position="384"/>
    </location>
    <ligand>
        <name>Zn(2+)</name>
        <dbReference type="ChEBI" id="CHEBI:29105"/>
        <note>catalytic</note>
    </ligand>
</feature>
<feature type="domain" description="Aminoacyl-transfer RNA synthetases class-II family profile" evidence="14">
    <location>
        <begin position="242"/>
        <end position="533"/>
    </location>
</feature>
<dbReference type="InterPro" id="IPR006195">
    <property type="entry name" value="aa-tRNA-synth_II"/>
</dbReference>
<dbReference type="Gene3D" id="3.30.54.20">
    <property type="match status" value="1"/>
</dbReference>
<dbReference type="InterPro" id="IPR047246">
    <property type="entry name" value="ThrRS_anticodon"/>
</dbReference>
<keyword evidence="7 13" id="KW-0862">Zinc</keyword>
<dbReference type="GO" id="GO:0000049">
    <property type="term" value="F:tRNA binding"/>
    <property type="evidence" value="ECO:0007669"/>
    <property type="project" value="UniProtKB-KW"/>
</dbReference>
<dbReference type="RefSeq" id="WP_354694911.1">
    <property type="nucleotide sequence ID" value="NZ_JAZHOG010000004.1"/>
</dbReference>
<dbReference type="AlphaFoldDB" id="A0AAW9R8D8"/>
<evidence type="ECO:0000256" key="2">
    <source>
        <dbReference type="ARBA" id="ARBA00022490"/>
    </source>
</evidence>
<evidence type="ECO:0000256" key="6">
    <source>
        <dbReference type="ARBA" id="ARBA00022741"/>
    </source>
</evidence>
<dbReference type="InterPro" id="IPR036621">
    <property type="entry name" value="Anticodon-bd_dom_sf"/>
</dbReference>
<evidence type="ECO:0000256" key="9">
    <source>
        <dbReference type="ARBA" id="ARBA00022884"/>
    </source>
</evidence>
<name>A0AAW9R8D8_9GAMM</name>
<dbReference type="FunFam" id="3.30.980.10:FF:000005">
    <property type="entry name" value="Threonyl-tRNA synthetase, mitochondrial"/>
    <property type="match status" value="1"/>
</dbReference>
<sequence>MPVITLPDGSQRTFDAPVSILDLAADIGPGLAKATLAGEVDGRLRDAAHVIDQDAEVRIITARDAEGLEILRHSTAHLLAQAVKHLFPEAQVTIGPVIENGFYYDFSYPPGFSPEDLEKIEAEMQRLSQAALPVTREVMPRDEAIDFFREQGEEYKAKIIEDIPAGETISLYRQGDFIDLCRGPHVPDTGRLGEFKLMRLAGAYWRGDSNNEMLQRIYGTAWAGKKELKAYLRRLEEAEKRDHRRLGKQLGLFHFQEEAPGMVFWHDHGWRIYTQIQDYVREQLREHGYQEINTPEVVDISLWQKSGHADKFGDDMFITESESRTYAIKPMNCPCHVQVFNQGLVSYRDLPVRLAEFGSCHRNEPSGALHGLMRVRGFTQDDAHIFCTEDQVQAESAAFIELLYAMYRDFGFTDVLVKLSTRPENRIGDDAQWDRAEATLAAALDEAGIEWAENPGEGAFYGPKIEFSLKDTIGRVWQCGTLQVDFFMPERLGASYIDENSARQVPVMLHRAILGSLERFIGILIENYAGAFPPWLAPVQAMVLNISEKQIEYCNRVAQVLRNKGFRADADLRNEKIGFKIREHTLGKVPYLLVVGDREVESGTVSVRSRSGEDLGSLDIGTFCGHLAENINRRGQTENQTED</sequence>
<keyword evidence="8 13" id="KW-0067">ATP-binding</keyword>
<dbReference type="Gene3D" id="3.10.20.30">
    <property type="match status" value="1"/>
</dbReference>
<dbReference type="SUPFAM" id="SSF55681">
    <property type="entry name" value="Class II aaRS and biotin synthetases"/>
    <property type="match status" value="1"/>
</dbReference>
<dbReference type="EMBL" id="JAZHOG010000004">
    <property type="protein sequence ID" value="MEJ8567595.1"/>
    <property type="molecule type" value="Genomic_DNA"/>
</dbReference>
<evidence type="ECO:0000313" key="16">
    <source>
        <dbReference type="EMBL" id="MEJ8567595.1"/>
    </source>
</evidence>
<dbReference type="GO" id="GO:0004829">
    <property type="term" value="F:threonine-tRNA ligase activity"/>
    <property type="evidence" value="ECO:0007669"/>
    <property type="project" value="UniProtKB-UniRule"/>
</dbReference>
<dbReference type="InterPro" id="IPR012676">
    <property type="entry name" value="TGS-like"/>
</dbReference>
<dbReference type="PRINTS" id="PR01047">
    <property type="entry name" value="TRNASYNTHTHR"/>
</dbReference>
<dbReference type="InterPro" id="IPR033728">
    <property type="entry name" value="ThrRS_core"/>
</dbReference>
<dbReference type="Gene3D" id="3.40.50.800">
    <property type="entry name" value="Anticodon-binding domain"/>
    <property type="match status" value="1"/>
</dbReference>
<dbReference type="Proteomes" id="UP001359886">
    <property type="component" value="Unassembled WGS sequence"/>
</dbReference>
<dbReference type="SUPFAM" id="SSF81271">
    <property type="entry name" value="TGS-like"/>
    <property type="match status" value="1"/>
</dbReference>
<evidence type="ECO:0000256" key="5">
    <source>
        <dbReference type="ARBA" id="ARBA00022723"/>
    </source>
</evidence>
<evidence type="ECO:0000256" key="8">
    <source>
        <dbReference type="ARBA" id="ARBA00022840"/>
    </source>
</evidence>
<evidence type="ECO:0000256" key="1">
    <source>
        <dbReference type="ARBA" id="ARBA00008226"/>
    </source>
</evidence>
<evidence type="ECO:0000259" key="15">
    <source>
        <dbReference type="PROSITE" id="PS51880"/>
    </source>
</evidence>
<keyword evidence="2 13" id="KW-0963">Cytoplasm</keyword>
<dbReference type="InterPro" id="IPR004154">
    <property type="entry name" value="Anticodon-bd"/>
</dbReference>
<dbReference type="InterPro" id="IPR002314">
    <property type="entry name" value="aa-tRNA-synt_IIb"/>
</dbReference>
<dbReference type="CDD" id="cd00860">
    <property type="entry name" value="ThrRS_anticodon"/>
    <property type="match status" value="1"/>
</dbReference>
<dbReference type="GO" id="GO:0046872">
    <property type="term" value="F:metal ion binding"/>
    <property type="evidence" value="ECO:0007669"/>
    <property type="project" value="UniProtKB-KW"/>
</dbReference>
<dbReference type="PROSITE" id="PS51880">
    <property type="entry name" value="TGS"/>
    <property type="match status" value="1"/>
</dbReference>
<comment type="catalytic activity">
    <reaction evidence="12 13">
        <text>tRNA(Thr) + L-threonine + ATP = L-threonyl-tRNA(Thr) + AMP + diphosphate + H(+)</text>
        <dbReference type="Rhea" id="RHEA:24624"/>
        <dbReference type="Rhea" id="RHEA-COMP:9670"/>
        <dbReference type="Rhea" id="RHEA-COMP:9704"/>
        <dbReference type="ChEBI" id="CHEBI:15378"/>
        <dbReference type="ChEBI" id="CHEBI:30616"/>
        <dbReference type="ChEBI" id="CHEBI:33019"/>
        <dbReference type="ChEBI" id="CHEBI:57926"/>
        <dbReference type="ChEBI" id="CHEBI:78442"/>
        <dbReference type="ChEBI" id="CHEBI:78534"/>
        <dbReference type="ChEBI" id="CHEBI:456215"/>
        <dbReference type="EC" id="6.1.1.3"/>
    </reaction>
</comment>
<dbReference type="EC" id="6.1.1.3" evidence="13"/>
<dbReference type="FunFam" id="3.30.930.10:FF:000002">
    <property type="entry name" value="Threonine--tRNA ligase"/>
    <property type="match status" value="1"/>
</dbReference>
<protein>
    <recommendedName>
        <fullName evidence="13">Threonine--tRNA ligase</fullName>
        <ecNumber evidence="13">6.1.1.3</ecNumber>
    </recommendedName>
    <alternativeName>
        <fullName evidence="13">Threonyl-tRNA synthetase</fullName>
        <shortName evidence="13">ThrRS</shortName>
    </alternativeName>
</protein>
<comment type="subunit">
    <text evidence="13">Homodimer.</text>
</comment>
<comment type="similarity">
    <text evidence="1 13">Belongs to the class-II aminoacyl-tRNA synthetase family.</text>
</comment>
<evidence type="ECO:0000256" key="13">
    <source>
        <dbReference type="HAMAP-Rule" id="MF_00184"/>
    </source>
</evidence>
<keyword evidence="17" id="KW-1185">Reference proteome</keyword>
<proteinExistence type="inferred from homology"/>
<keyword evidence="4 13" id="KW-0436">Ligase</keyword>
<dbReference type="CDD" id="cd00771">
    <property type="entry name" value="ThrRS_core"/>
    <property type="match status" value="1"/>
</dbReference>
<evidence type="ECO:0000256" key="7">
    <source>
        <dbReference type="ARBA" id="ARBA00022833"/>
    </source>
</evidence>
<comment type="caution">
    <text evidence="16">The sequence shown here is derived from an EMBL/GenBank/DDBJ whole genome shotgun (WGS) entry which is preliminary data.</text>
</comment>
<feature type="region of interest" description="Catalytic" evidence="13">
    <location>
        <begin position="242"/>
        <end position="533"/>
    </location>
</feature>
<dbReference type="Pfam" id="PF02824">
    <property type="entry name" value="TGS"/>
    <property type="match status" value="1"/>
</dbReference>
<dbReference type="Pfam" id="PF07973">
    <property type="entry name" value="tRNA_SAD"/>
    <property type="match status" value="1"/>
</dbReference>
<dbReference type="Pfam" id="PF03129">
    <property type="entry name" value="HGTP_anticodon"/>
    <property type="match status" value="1"/>
</dbReference>
<evidence type="ECO:0000259" key="14">
    <source>
        <dbReference type="PROSITE" id="PS50862"/>
    </source>
</evidence>
<dbReference type="InterPro" id="IPR004095">
    <property type="entry name" value="TGS"/>
</dbReference>
<dbReference type="Gene3D" id="3.30.980.10">
    <property type="entry name" value="Threonyl-trna Synthetase, Chain A, domain 2"/>
    <property type="match status" value="1"/>
</dbReference>
<comment type="subcellular location">
    <subcellularLocation>
        <location evidence="13">Cytoplasm</location>
    </subcellularLocation>
</comment>
<dbReference type="PROSITE" id="PS50862">
    <property type="entry name" value="AA_TRNA_LIGASE_II"/>
    <property type="match status" value="1"/>
</dbReference>
<dbReference type="Pfam" id="PF00587">
    <property type="entry name" value="tRNA-synt_2b"/>
    <property type="match status" value="1"/>
</dbReference>
<keyword evidence="9 13" id="KW-0694">RNA-binding</keyword>
<dbReference type="SUPFAM" id="SSF55186">
    <property type="entry name" value="ThrRS/AlaRS common domain"/>
    <property type="match status" value="1"/>
</dbReference>
<feature type="domain" description="TGS" evidence="15">
    <location>
        <begin position="1"/>
        <end position="61"/>
    </location>
</feature>
<evidence type="ECO:0000256" key="11">
    <source>
        <dbReference type="ARBA" id="ARBA00023146"/>
    </source>
</evidence>
<dbReference type="PANTHER" id="PTHR11451:SF44">
    <property type="entry name" value="THREONINE--TRNA LIGASE, CHLOROPLASTIC_MITOCHONDRIAL 2"/>
    <property type="match status" value="1"/>
</dbReference>
<dbReference type="SMART" id="SM00863">
    <property type="entry name" value="tRNA_SAD"/>
    <property type="match status" value="1"/>
</dbReference>
<dbReference type="HAMAP" id="MF_00184">
    <property type="entry name" value="Thr_tRNA_synth"/>
    <property type="match status" value="1"/>
</dbReference>
<keyword evidence="6 13" id="KW-0547">Nucleotide-binding</keyword>
<organism evidence="16 17">
    <name type="scientific">Elongatibacter sediminis</name>
    <dbReference type="NCBI Taxonomy" id="3119006"/>
    <lineage>
        <taxon>Bacteria</taxon>
        <taxon>Pseudomonadati</taxon>
        <taxon>Pseudomonadota</taxon>
        <taxon>Gammaproteobacteria</taxon>
        <taxon>Chromatiales</taxon>
        <taxon>Wenzhouxiangellaceae</taxon>
        <taxon>Elongatibacter</taxon>
    </lineage>
</organism>
<evidence type="ECO:0000256" key="3">
    <source>
        <dbReference type="ARBA" id="ARBA00022555"/>
    </source>
</evidence>
<dbReference type="InterPro" id="IPR002320">
    <property type="entry name" value="Thr-tRNA-ligase_IIa"/>
</dbReference>
<keyword evidence="11 13" id="KW-0030">Aminoacyl-tRNA synthetase</keyword>
<accession>A0AAW9R8D8</accession>
<dbReference type="GO" id="GO:0005829">
    <property type="term" value="C:cytosol"/>
    <property type="evidence" value="ECO:0007669"/>
    <property type="project" value="TreeGrafter"/>
</dbReference>
<feature type="binding site" evidence="13">
    <location>
        <position position="510"/>
    </location>
    <ligand>
        <name>Zn(2+)</name>
        <dbReference type="ChEBI" id="CHEBI:29105"/>
        <note>catalytic</note>
    </ligand>
</feature>
<dbReference type="InterPro" id="IPR045864">
    <property type="entry name" value="aa-tRNA-synth_II/BPL/LPL"/>
</dbReference>
<keyword evidence="5 13" id="KW-0479">Metal-binding</keyword>